<evidence type="ECO:0000313" key="4">
    <source>
        <dbReference type="EMBL" id="SDE50243.1"/>
    </source>
</evidence>
<dbReference type="RefSeq" id="WP_090111340.1">
    <property type="nucleotide sequence ID" value="NZ_FNAT01000002.1"/>
</dbReference>
<proteinExistence type="predicted"/>
<keyword evidence="5" id="KW-1185">Reference proteome</keyword>
<dbReference type="STRING" id="521013.SAMN04488567_1917"/>
<dbReference type="GO" id="GO:0000976">
    <property type="term" value="F:transcription cis-regulatory region binding"/>
    <property type="evidence" value="ECO:0007669"/>
    <property type="project" value="TreeGrafter"/>
</dbReference>
<dbReference type="Pfam" id="PF17932">
    <property type="entry name" value="TetR_C_24"/>
    <property type="match status" value="1"/>
</dbReference>
<dbReference type="PANTHER" id="PTHR30055">
    <property type="entry name" value="HTH-TYPE TRANSCRIPTIONAL REGULATOR RUTR"/>
    <property type="match status" value="1"/>
</dbReference>
<protein>
    <submittedName>
        <fullName evidence="4">DNA-binding transcriptional regulator, AcrR family</fullName>
    </submittedName>
</protein>
<keyword evidence="1 2" id="KW-0238">DNA-binding</keyword>
<accession>A0A1G7DFF3</accession>
<dbReference type="Proteomes" id="UP000198922">
    <property type="component" value="Unassembled WGS sequence"/>
</dbReference>
<reference evidence="5" key="1">
    <citation type="submission" date="2016-10" db="EMBL/GenBank/DDBJ databases">
        <authorList>
            <person name="Varghese N."/>
            <person name="Submissions S."/>
        </authorList>
    </citation>
    <scope>NUCLEOTIDE SEQUENCE [LARGE SCALE GENOMIC DNA]</scope>
    <source>
        <strain evidence="5">DSM 21424</strain>
    </source>
</reference>
<evidence type="ECO:0000313" key="5">
    <source>
        <dbReference type="Proteomes" id="UP000198922"/>
    </source>
</evidence>
<dbReference type="OrthoDB" id="9814200at2"/>
<dbReference type="PANTHER" id="PTHR30055:SF237">
    <property type="entry name" value="TRANSCRIPTIONAL REPRESSOR MCE3R"/>
    <property type="match status" value="1"/>
</dbReference>
<gene>
    <name evidence="4" type="ORF">SAMN04488567_1917</name>
</gene>
<feature type="domain" description="HTH tetR-type" evidence="3">
    <location>
        <begin position="6"/>
        <end position="66"/>
    </location>
</feature>
<dbReference type="InterPro" id="IPR009057">
    <property type="entry name" value="Homeodomain-like_sf"/>
</dbReference>
<dbReference type="Gene3D" id="1.10.357.10">
    <property type="entry name" value="Tetracycline Repressor, domain 2"/>
    <property type="match status" value="1"/>
</dbReference>
<dbReference type="Pfam" id="PF00440">
    <property type="entry name" value="TetR_N"/>
    <property type="match status" value="1"/>
</dbReference>
<sequence length="208" mass="23163">MLDTRRDTKAEIGAAALRLFAERGYAAVSVRDIAERVGIRPSAIYNHFPGKQDILVGLLESHMERLLAALARGVPGTGDPAARLDAFVRLHVGYHIRRPDEVFIAYMELRSLEPENLARIKTLRRRYEAALRAILEDGRATGRFAIDEPFVATMGLIAQITGVTNWYREGGRLGEAEVVELYVTQARRAVGAAMPQTQDREDTCSTDR</sequence>
<evidence type="ECO:0000256" key="2">
    <source>
        <dbReference type="PROSITE-ProRule" id="PRU00335"/>
    </source>
</evidence>
<evidence type="ECO:0000259" key="3">
    <source>
        <dbReference type="PROSITE" id="PS50977"/>
    </source>
</evidence>
<dbReference type="SUPFAM" id="SSF46689">
    <property type="entry name" value="Homeodomain-like"/>
    <property type="match status" value="1"/>
</dbReference>
<dbReference type="AlphaFoldDB" id="A0A1G7DFF3"/>
<dbReference type="InterPro" id="IPR041490">
    <property type="entry name" value="KstR2_TetR_C"/>
</dbReference>
<dbReference type="PROSITE" id="PS50977">
    <property type="entry name" value="HTH_TETR_2"/>
    <property type="match status" value="1"/>
</dbReference>
<dbReference type="GO" id="GO:0003700">
    <property type="term" value="F:DNA-binding transcription factor activity"/>
    <property type="evidence" value="ECO:0007669"/>
    <property type="project" value="TreeGrafter"/>
</dbReference>
<organism evidence="4 5">
    <name type="scientific">Limimaricola pyoseonensis</name>
    <dbReference type="NCBI Taxonomy" id="521013"/>
    <lineage>
        <taxon>Bacteria</taxon>
        <taxon>Pseudomonadati</taxon>
        <taxon>Pseudomonadota</taxon>
        <taxon>Alphaproteobacteria</taxon>
        <taxon>Rhodobacterales</taxon>
        <taxon>Paracoccaceae</taxon>
        <taxon>Limimaricola</taxon>
    </lineage>
</organism>
<evidence type="ECO:0000256" key="1">
    <source>
        <dbReference type="ARBA" id="ARBA00023125"/>
    </source>
</evidence>
<name>A0A1G7DFF3_9RHOB</name>
<dbReference type="SUPFAM" id="SSF48498">
    <property type="entry name" value="Tetracyclin repressor-like, C-terminal domain"/>
    <property type="match status" value="1"/>
</dbReference>
<dbReference type="InterPro" id="IPR001647">
    <property type="entry name" value="HTH_TetR"/>
</dbReference>
<dbReference type="PRINTS" id="PR00455">
    <property type="entry name" value="HTHTETR"/>
</dbReference>
<feature type="DNA-binding region" description="H-T-H motif" evidence="2">
    <location>
        <begin position="29"/>
        <end position="48"/>
    </location>
</feature>
<dbReference type="InterPro" id="IPR036271">
    <property type="entry name" value="Tet_transcr_reg_TetR-rel_C_sf"/>
</dbReference>
<dbReference type="InterPro" id="IPR050109">
    <property type="entry name" value="HTH-type_TetR-like_transc_reg"/>
</dbReference>
<dbReference type="EMBL" id="FNAT01000002">
    <property type="protein sequence ID" value="SDE50243.1"/>
    <property type="molecule type" value="Genomic_DNA"/>
</dbReference>